<name>A0A558AR74_9STAP</name>
<dbReference type="EMBL" id="VMSJ01000006">
    <property type="protein sequence ID" value="TVT26765.1"/>
    <property type="molecule type" value="Genomic_DNA"/>
</dbReference>
<evidence type="ECO:0000259" key="2">
    <source>
        <dbReference type="Pfam" id="PF01205"/>
    </source>
</evidence>
<gene>
    <name evidence="4" type="ORF">FO441_12215</name>
</gene>
<dbReference type="InterPro" id="IPR035647">
    <property type="entry name" value="EFG_III/V"/>
</dbReference>
<dbReference type="InterPro" id="IPR001498">
    <property type="entry name" value="Impact_N"/>
</dbReference>
<dbReference type="Pfam" id="PF01205">
    <property type="entry name" value="Impact_N"/>
    <property type="match status" value="1"/>
</dbReference>
<evidence type="ECO:0000313" key="4">
    <source>
        <dbReference type="EMBL" id="TVT26765.1"/>
    </source>
</evidence>
<dbReference type="InterPro" id="IPR023582">
    <property type="entry name" value="Impact"/>
</dbReference>
<feature type="domain" description="Impact N-terminal" evidence="2">
    <location>
        <begin position="19"/>
        <end position="123"/>
    </location>
</feature>
<dbReference type="GO" id="GO:0006446">
    <property type="term" value="P:regulation of translational initiation"/>
    <property type="evidence" value="ECO:0007669"/>
    <property type="project" value="TreeGrafter"/>
</dbReference>
<proteinExistence type="inferred from homology"/>
<protein>
    <submittedName>
        <fullName evidence="4">YigZ family protein</fullName>
    </submittedName>
</protein>
<dbReference type="Pfam" id="PF09186">
    <property type="entry name" value="DUF1949"/>
    <property type="match status" value="1"/>
</dbReference>
<sequence>MEQQYMNRVDATTEMVISKSKFIAHIARTETEAAAKAFIDSIKQEHKAANHNCSAYIITQSALIQKADDDGEPSGTAGVPILEVLKREGLYNVTVVVTRYFGGIKLGAGGLIRAYSGSAADAVSAAGKVVEIDVLPYRITMDYTYTNRFEHELEGSDITIKDTAYTDKVTYTVHVRQNEADQFLARVQEITKDTFSLEALDMIRAESAVE</sequence>
<reference evidence="4 5" key="1">
    <citation type="submission" date="2019-07" db="EMBL/GenBank/DDBJ databases">
        <title>Salinicoccus cyprini sp. nov., isolated from gastro-intestinal tract of mirror carp, Cyprinus carpio var. specularis, collected from Gobind Sagar Reservoir, Himachal Pradesh, India.</title>
        <authorList>
            <person name="Talwar C."/>
            <person name="Singh A.K."/>
            <person name="Lal R."/>
            <person name="Negi R.K."/>
        </authorList>
    </citation>
    <scope>NUCLEOTIDE SEQUENCE [LARGE SCALE GENOMIC DNA]</scope>
    <source>
        <strain evidence="4 5">CT19</strain>
    </source>
</reference>
<dbReference type="SUPFAM" id="SSF54211">
    <property type="entry name" value="Ribosomal protein S5 domain 2-like"/>
    <property type="match status" value="1"/>
</dbReference>
<dbReference type="InterPro" id="IPR020568">
    <property type="entry name" value="Ribosomal_Su5_D2-typ_SF"/>
</dbReference>
<dbReference type="InterPro" id="IPR015269">
    <property type="entry name" value="UPF0029_Impact_C"/>
</dbReference>
<comment type="caution">
    <text evidence="4">The sequence shown here is derived from an EMBL/GenBank/DDBJ whole genome shotgun (WGS) entry which is preliminary data.</text>
</comment>
<organism evidence="4 5">
    <name type="scientific">Salinicoccus cyprini</name>
    <dbReference type="NCBI Taxonomy" id="2493691"/>
    <lineage>
        <taxon>Bacteria</taxon>
        <taxon>Bacillati</taxon>
        <taxon>Bacillota</taxon>
        <taxon>Bacilli</taxon>
        <taxon>Bacillales</taxon>
        <taxon>Staphylococcaceae</taxon>
        <taxon>Salinicoccus</taxon>
    </lineage>
</organism>
<dbReference type="Proteomes" id="UP000315103">
    <property type="component" value="Unassembled WGS sequence"/>
</dbReference>
<accession>A0A558AR74</accession>
<evidence type="ECO:0000313" key="5">
    <source>
        <dbReference type="Proteomes" id="UP000315103"/>
    </source>
</evidence>
<dbReference type="GO" id="GO:0005737">
    <property type="term" value="C:cytoplasm"/>
    <property type="evidence" value="ECO:0007669"/>
    <property type="project" value="TreeGrafter"/>
</dbReference>
<feature type="domain" description="UPF0029" evidence="3">
    <location>
        <begin position="139"/>
        <end position="192"/>
    </location>
</feature>
<dbReference type="Gene3D" id="3.30.70.240">
    <property type="match status" value="1"/>
</dbReference>
<evidence type="ECO:0000256" key="1">
    <source>
        <dbReference type="ARBA" id="ARBA00007665"/>
    </source>
</evidence>
<dbReference type="PROSITE" id="PS00910">
    <property type="entry name" value="UPF0029"/>
    <property type="match status" value="1"/>
</dbReference>
<dbReference type="OrthoDB" id="9813771at2"/>
<dbReference type="Gene3D" id="3.30.230.30">
    <property type="entry name" value="Impact, N-terminal domain"/>
    <property type="match status" value="1"/>
</dbReference>
<dbReference type="InterPro" id="IPR015796">
    <property type="entry name" value="Impact_YigZ-like"/>
</dbReference>
<dbReference type="PANTHER" id="PTHR16301:SF20">
    <property type="entry name" value="IMPACT FAMILY MEMBER YIGZ"/>
    <property type="match status" value="1"/>
</dbReference>
<comment type="similarity">
    <text evidence="1">Belongs to the IMPACT family.</text>
</comment>
<dbReference type="SUPFAM" id="SSF54980">
    <property type="entry name" value="EF-G C-terminal domain-like"/>
    <property type="match status" value="1"/>
</dbReference>
<dbReference type="InterPro" id="IPR036956">
    <property type="entry name" value="Impact_N_sf"/>
</dbReference>
<dbReference type="InterPro" id="IPR020569">
    <property type="entry name" value="UPF0029_Impact_CS"/>
</dbReference>
<evidence type="ECO:0000259" key="3">
    <source>
        <dbReference type="Pfam" id="PF09186"/>
    </source>
</evidence>
<dbReference type="RefSeq" id="WP_145290680.1">
    <property type="nucleotide sequence ID" value="NZ_VMSJ01000006.1"/>
</dbReference>
<dbReference type="AlphaFoldDB" id="A0A558AR74"/>
<dbReference type="PANTHER" id="PTHR16301">
    <property type="entry name" value="IMPACT-RELATED"/>
    <property type="match status" value="1"/>
</dbReference>
<dbReference type="NCBIfam" id="TIGR00257">
    <property type="entry name" value="IMPACT_YIGZ"/>
    <property type="match status" value="1"/>
</dbReference>
<keyword evidence="5" id="KW-1185">Reference proteome</keyword>